<sequence length="412" mass="46043">MKIDLGNFDLTQLPSAEDDNFEFKSSRTCLGDLKKKLSCAVSAFANSGGGCFIAGVDSHGNADNGLHLKDFGRQDLRDWADQIVNQVEPVPKYEIKIISDSVGRGVIQSDSAVLLVAVYESHAGPHMAHDNCYYIRAGAHTVKAKHFIVDAIWAKRHFSKPRLTHLFRLKPEKEQAIQLGILSLTDAPAIEVKVNISPLPKIMSNLGNLFPLQISVIDQDNPFFFDVATHSQADKLFGENVLLEVEYKDLSGHSYNYNTRLGISGSVPPVTLTINDASAKIVTALESINKALLKLAVPHKNIAKPSFLLPQPSESVFLNIESLIPELLADMRSDLQNCPFARQFIIMNKGVMYCEDTNNFTLKYYFEDHAYLRNKLRILENQALVYEITYNDAPRFVISEELAAYLRKPQTD</sequence>
<evidence type="ECO:0000313" key="2">
    <source>
        <dbReference type="EMBL" id="GBD52647.1"/>
    </source>
</evidence>
<comment type="caution">
    <text evidence="2">The sequence shown here is derived from an EMBL/GenBank/DDBJ whole genome shotgun (WGS) entry which is preliminary data.</text>
</comment>
<protein>
    <recommendedName>
        <fullName evidence="1">Schlafen AlbA-2 domain-containing protein</fullName>
    </recommendedName>
</protein>
<accession>A0A9P3DF19</accession>
<dbReference type="Proteomes" id="UP000236321">
    <property type="component" value="Unassembled WGS sequence"/>
</dbReference>
<evidence type="ECO:0000313" key="3">
    <source>
        <dbReference type="Proteomes" id="UP000236321"/>
    </source>
</evidence>
<dbReference type="RefSeq" id="WP_133158925.1">
    <property type="nucleotide sequence ID" value="NZ_BEIU01000007.1"/>
</dbReference>
<feature type="domain" description="Schlafen AlbA-2" evidence="1">
    <location>
        <begin position="17"/>
        <end position="144"/>
    </location>
</feature>
<dbReference type="InterPro" id="IPR007421">
    <property type="entry name" value="Schlafen_AlbA_2_dom"/>
</dbReference>
<dbReference type="Gene3D" id="3.30.950.30">
    <property type="entry name" value="Schlafen, AAA domain"/>
    <property type="match status" value="1"/>
</dbReference>
<name>A0A9P3DF19_MICAE</name>
<dbReference type="PANTHER" id="PTHR30595">
    <property type="entry name" value="GLPR-RELATED TRANSCRIPTIONAL REPRESSOR"/>
    <property type="match status" value="1"/>
</dbReference>
<dbReference type="PANTHER" id="PTHR30595:SF6">
    <property type="entry name" value="SCHLAFEN ALBA-2 DOMAIN-CONTAINING PROTEIN"/>
    <property type="match status" value="1"/>
</dbReference>
<proteinExistence type="predicted"/>
<organism evidence="2 3">
    <name type="scientific">Microcystis aeruginosa NIES-298</name>
    <dbReference type="NCBI Taxonomy" id="449468"/>
    <lineage>
        <taxon>Bacteria</taxon>
        <taxon>Bacillati</taxon>
        <taxon>Cyanobacteriota</taxon>
        <taxon>Cyanophyceae</taxon>
        <taxon>Oscillatoriophycideae</taxon>
        <taxon>Chroococcales</taxon>
        <taxon>Microcystaceae</taxon>
        <taxon>Microcystis</taxon>
    </lineage>
</organism>
<evidence type="ECO:0000259" key="1">
    <source>
        <dbReference type="Pfam" id="PF04326"/>
    </source>
</evidence>
<dbReference type="EMBL" id="BEYQ01000005">
    <property type="protein sequence ID" value="GBD52647.1"/>
    <property type="molecule type" value="Genomic_DNA"/>
</dbReference>
<reference evidence="3" key="1">
    <citation type="submission" date="2017-12" db="EMBL/GenBank/DDBJ databases">
        <title>Improved Draft Genome Sequence of Microcystis aeruginosa NIES-298, a Microcystin-Producing Cyanobacterium from Lake Kasumigaura, Japan.</title>
        <authorList>
            <person name="Yamaguchi H."/>
            <person name="Suzuki S."/>
            <person name="Kawachi M."/>
        </authorList>
    </citation>
    <scope>NUCLEOTIDE SEQUENCE [LARGE SCALE GENOMIC DNA]</scope>
    <source>
        <strain evidence="3">NIES-298</strain>
    </source>
</reference>
<dbReference type="InterPro" id="IPR038461">
    <property type="entry name" value="Schlafen_AlbA_2_dom_sf"/>
</dbReference>
<dbReference type="AlphaFoldDB" id="A0A9P3DF19"/>
<dbReference type="Pfam" id="PF04326">
    <property type="entry name" value="SLFN_AlbA_2"/>
    <property type="match status" value="1"/>
</dbReference>
<gene>
    <name evidence="2" type="ORF">BGM30_17400</name>
</gene>